<proteinExistence type="predicted"/>
<feature type="coiled-coil region" evidence="1">
    <location>
        <begin position="99"/>
        <end position="126"/>
    </location>
</feature>
<reference evidence="3" key="1">
    <citation type="submission" date="2022-11" db="UniProtKB">
        <authorList>
            <consortium name="WormBaseParasite"/>
        </authorList>
    </citation>
    <scope>IDENTIFICATION</scope>
</reference>
<name>A0A914C1F2_9BILA</name>
<protein>
    <submittedName>
        <fullName evidence="3">DDE-1 domain-containing protein</fullName>
    </submittedName>
</protein>
<keyword evidence="2" id="KW-1185">Reference proteome</keyword>
<evidence type="ECO:0000313" key="3">
    <source>
        <dbReference type="WBParaSite" id="ACRNAN_Path_151.g541.t1"/>
    </source>
</evidence>
<evidence type="ECO:0000256" key="1">
    <source>
        <dbReference type="SAM" id="Coils"/>
    </source>
</evidence>
<sequence>MKCISMFAETFKDRIRQEYEDWMLHGEHELTAGRNPRPPPTTIDLEWIVKAWDSIPKEAISKSFKTCGVANAVDGSEDNEIHCFKPGGPVPTGRNLLKQARAEKQIIELMEEIDLAEDENNNVYDSEG</sequence>
<organism evidence="2 3">
    <name type="scientific">Acrobeloides nanus</name>
    <dbReference type="NCBI Taxonomy" id="290746"/>
    <lineage>
        <taxon>Eukaryota</taxon>
        <taxon>Metazoa</taxon>
        <taxon>Ecdysozoa</taxon>
        <taxon>Nematoda</taxon>
        <taxon>Chromadorea</taxon>
        <taxon>Rhabditida</taxon>
        <taxon>Tylenchina</taxon>
        <taxon>Cephalobomorpha</taxon>
        <taxon>Cephaloboidea</taxon>
        <taxon>Cephalobidae</taxon>
        <taxon>Acrobeloides</taxon>
    </lineage>
</organism>
<accession>A0A914C1F2</accession>
<dbReference type="Proteomes" id="UP000887540">
    <property type="component" value="Unplaced"/>
</dbReference>
<dbReference type="WBParaSite" id="ACRNAN_Path_151.g541.t1">
    <property type="protein sequence ID" value="ACRNAN_Path_151.g541.t1"/>
    <property type="gene ID" value="ACRNAN_Path_151.g541"/>
</dbReference>
<evidence type="ECO:0000313" key="2">
    <source>
        <dbReference type="Proteomes" id="UP000887540"/>
    </source>
</evidence>
<keyword evidence="1" id="KW-0175">Coiled coil</keyword>
<dbReference type="AlphaFoldDB" id="A0A914C1F2"/>